<evidence type="ECO:0000256" key="5">
    <source>
        <dbReference type="RuleBase" id="RU000320"/>
    </source>
</evidence>
<feature type="transmembrane region" description="Helical" evidence="7">
    <location>
        <begin position="6"/>
        <end position="29"/>
    </location>
</feature>
<dbReference type="Pfam" id="PF00361">
    <property type="entry name" value="Proton_antipo_M"/>
    <property type="match status" value="2"/>
</dbReference>
<accession>A0A170PGB7</accession>
<feature type="transmembrane region" description="Helical" evidence="7">
    <location>
        <begin position="546"/>
        <end position="567"/>
    </location>
</feature>
<dbReference type="GO" id="GO:0003954">
    <property type="term" value="F:NADH dehydrogenase activity"/>
    <property type="evidence" value="ECO:0007669"/>
    <property type="project" value="TreeGrafter"/>
</dbReference>
<feature type="domain" description="NADH:quinone oxidoreductase/Mrp antiporter transmembrane" evidence="8">
    <location>
        <begin position="456"/>
        <end position="512"/>
    </location>
</feature>
<dbReference type="NCBIfam" id="TIGR01974">
    <property type="entry name" value="NDH_I_L"/>
    <property type="match status" value="1"/>
</dbReference>
<dbReference type="GO" id="GO:0012505">
    <property type="term" value="C:endomembrane system"/>
    <property type="evidence" value="ECO:0007669"/>
    <property type="project" value="UniProtKB-SubCell"/>
</dbReference>
<feature type="transmembrane region" description="Helical" evidence="7">
    <location>
        <begin position="190"/>
        <end position="211"/>
    </location>
</feature>
<dbReference type="GO" id="GO:0016020">
    <property type="term" value="C:membrane"/>
    <property type="evidence" value="ECO:0007669"/>
    <property type="project" value="UniProtKB-SubCell"/>
</dbReference>
<keyword evidence="10" id="KW-0560">Oxidoreductase</keyword>
<evidence type="ECO:0000313" key="10">
    <source>
        <dbReference type="EMBL" id="CUS03673.2"/>
    </source>
</evidence>
<protein>
    <submittedName>
        <fullName evidence="10">NADH dehydrogenase I subunit L</fullName>
        <ecNumber evidence="10">1.6.5.3</ecNumber>
    </submittedName>
</protein>
<sequence>MNTFSLAPLILYFPLAGLLFNGLLGRGFVDRNRADGERLTGWLASLMTIGAFVVSLTLFISLATNGFEAWFVPLFNWINIPGADFQVNWALQIDTLSVTMMLVVTGVGSLIHIYAIGYMHGDPDFSRFFTYLNLFIFFMLILVSGSSYLVMFVGWEGVGLCSYLLISFWWDRLDKNGVPANANAGRKAMVMNRIGDFGVLLAIFLLFWTFGTLDYKPIFEGAVEFFEAGHMVQFGGLSLPVTTVLTAVTALFLLGVAGKSAQIPLYTWLPDAMAGPTPVSALIHAATMVTAGVYLLVRSNVLYEIVRASDSLLLGLISTPDLVAWTGALTALFAGLIAFSQNDIKKVLAYSTVSQLGFMVAAAGTGAYVAAMFHLVTHAFFKALLFLGSGSVIHGMEHGHHHVEHDRHGHTAQGSGGAGAQGSAAHGAAHLAAESDADHVSSDKPGHGGDDGFDPQDMRYMGGLRRRMPTTFIVYMIGSLALAGILPLAGFWSKDEILLHDQTYALPIFLILCVAALGTAFYVARQLIMVFFGQPRHAAAEHAAESPALMTTPLIVLAVLTVFGGLLNMPYLTPAMAEANHNHAAGIFLMLEQWLEHSIASFHLTEEGLLALPLTPVYLSLLVAGISTVLAVSGLLLGYLVYRGRPRTYAEPDRLARTPIWWWSVLPLNSLYMKGFVPLFNRFAVWLAEKVDGAFWHDFIHDRVIRDIFVTFADFSANVLDAQGVDGLVNGAGAATRRLAGALRLTQTGYARTYALMVFLGAVGLLVYFLLMAR</sequence>
<feature type="transmembrane region" description="Helical" evidence="7">
    <location>
        <begin position="472"/>
        <end position="492"/>
    </location>
</feature>
<feature type="transmembrane region" description="Helical" evidence="7">
    <location>
        <begin position="96"/>
        <end position="116"/>
    </location>
</feature>
<dbReference type="InterPro" id="IPR003945">
    <property type="entry name" value="NU5C-like"/>
</dbReference>
<feature type="compositionally biased region" description="Basic and acidic residues" evidence="6">
    <location>
        <begin position="436"/>
        <end position="450"/>
    </location>
</feature>
<reference evidence="10" key="1">
    <citation type="submission" date="2016-01" db="EMBL/GenBank/DDBJ databases">
        <authorList>
            <person name="Mcilroy J.S."/>
            <person name="Karst M S."/>
            <person name="Albertsen M."/>
        </authorList>
    </citation>
    <scope>NUCLEOTIDE SEQUENCE</scope>
    <source>
        <strain evidence="10">Cfx-K</strain>
    </source>
</reference>
<dbReference type="PRINTS" id="PR01434">
    <property type="entry name" value="NADHDHGNASE5"/>
</dbReference>
<name>A0A170PGB7_9CHLR</name>
<feature type="transmembrane region" description="Helical" evidence="7">
    <location>
        <begin position="128"/>
        <end position="146"/>
    </location>
</feature>
<dbReference type="Proteomes" id="UP000215027">
    <property type="component" value="Chromosome I"/>
</dbReference>
<evidence type="ECO:0000259" key="8">
    <source>
        <dbReference type="Pfam" id="PF00361"/>
    </source>
</evidence>
<proteinExistence type="predicted"/>
<dbReference type="GO" id="GO:0008137">
    <property type="term" value="F:NADH dehydrogenase (ubiquinone) activity"/>
    <property type="evidence" value="ECO:0007669"/>
    <property type="project" value="InterPro"/>
</dbReference>
<dbReference type="PANTHER" id="PTHR42829">
    <property type="entry name" value="NADH-UBIQUINONE OXIDOREDUCTASE CHAIN 5"/>
    <property type="match status" value="1"/>
</dbReference>
<dbReference type="GO" id="GO:0015990">
    <property type="term" value="P:electron transport coupled proton transport"/>
    <property type="evidence" value="ECO:0007669"/>
    <property type="project" value="TreeGrafter"/>
</dbReference>
<dbReference type="Gene3D" id="1.20.5.2700">
    <property type="match status" value="1"/>
</dbReference>
<dbReference type="EC" id="1.6.5.3" evidence="10"/>
<organism evidence="10 11">
    <name type="scientific">Candidatus Promineifilum breve</name>
    <dbReference type="NCBI Taxonomy" id="1806508"/>
    <lineage>
        <taxon>Bacteria</taxon>
        <taxon>Bacillati</taxon>
        <taxon>Chloroflexota</taxon>
        <taxon>Ardenticatenia</taxon>
        <taxon>Candidatus Promineifilales</taxon>
        <taxon>Candidatus Promineifilaceae</taxon>
        <taxon>Candidatus Promineifilum</taxon>
    </lineage>
</organism>
<keyword evidence="11" id="KW-1185">Reference proteome</keyword>
<feature type="domain" description="NADH-Ubiquinone oxidoreductase (complex I) chain 5 N-terminal" evidence="9">
    <location>
        <begin position="77"/>
        <end position="129"/>
    </location>
</feature>
<evidence type="ECO:0000256" key="6">
    <source>
        <dbReference type="SAM" id="MobiDB-lite"/>
    </source>
</evidence>
<dbReference type="PANTHER" id="PTHR42829:SF2">
    <property type="entry name" value="NADH-UBIQUINONE OXIDOREDUCTASE CHAIN 5"/>
    <property type="match status" value="1"/>
</dbReference>
<feature type="transmembrane region" description="Helical" evidence="7">
    <location>
        <begin position="375"/>
        <end position="393"/>
    </location>
</feature>
<evidence type="ECO:0000259" key="9">
    <source>
        <dbReference type="Pfam" id="PF00662"/>
    </source>
</evidence>
<dbReference type="InterPro" id="IPR018393">
    <property type="entry name" value="NADHpl_OxRdtase_5_subgr"/>
</dbReference>
<feature type="transmembrane region" description="Helical" evidence="7">
    <location>
        <begin position="231"/>
        <end position="258"/>
    </location>
</feature>
<feature type="transmembrane region" description="Helical" evidence="7">
    <location>
        <begin position="41"/>
        <end position="63"/>
    </location>
</feature>
<evidence type="ECO:0000256" key="2">
    <source>
        <dbReference type="ARBA" id="ARBA00022692"/>
    </source>
</evidence>
<feature type="domain" description="NADH:quinone oxidoreductase/Mrp antiporter transmembrane" evidence="8">
    <location>
        <begin position="148"/>
        <end position="398"/>
    </location>
</feature>
<dbReference type="RefSeq" id="WP_157913013.1">
    <property type="nucleotide sequence ID" value="NZ_LN890655.1"/>
</dbReference>
<dbReference type="Pfam" id="PF00662">
    <property type="entry name" value="Proton_antipo_N"/>
    <property type="match status" value="1"/>
</dbReference>
<keyword evidence="2 5" id="KW-0812">Transmembrane</keyword>
<dbReference type="InterPro" id="IPR001750">
    <property type="entry name" value="ND/Mrp_TM"/>
</dbReference>
<keyword evidence="3 7" id="KW-1133">Transmembrane helix</keyword>
<feature type="transmembrane region" description="Helical" evidence="7">
    <location>
        <begin position="279"/>
        <end position="297"/>
    </location>
</feature>
<evidence type="ECO:0000256" key="3">
    <source>
        <dbReference type="ARBA" id="ARBA00022989"/>
    </source>
</evidence>
<evidence type="ECO:0000256" key="1">
    <source>
        <dbReference type="ARBA" id="ARBA00004127"/>
    </source>
</evidence>
<evidence type="ECO:0000313" key="11">
    <source>
        <dbReference type="Proteomes" id="UP000215027"/>
    </source>
</evidence>
<dbReference type="InterPro" id="IPR001516">
    <property type="entry name" value="Proton_antipo_N"/>
</dbReference>
<dbReference type="GO" id="GO:0042773">
    <property type="term" value="P:ATP synthesis coupled electron transport"/>
    <property type="evidence" value="ECO:0007669"/>
    <property type="project" value="InterPro"/>
</dbReference>
<feature type="transmembrane region" description="Helical" evidence="7">
    <location>
        <begin position="617"/>
        <end position="640"/>
    </location>
</feature>
<feature type="transmembrane region" description="Helical" evidence="7">
    <location>
        <begin position="753"/>
        <end position="771"/>
    </location>
</feature>
<gene>
    <name evidence="10" type="primary">nuoL</name>
    <name evidence="10" type="ORF">CFX0092_A1795</name>
</gene>
<dbReference type="OrthoDB" id="9807568at2"/>
<dbReference type="AlphaFoldDB" id="A0A170PGB7"/>
<keyword evidence="4 7" id="KW-0472">Membrane</keyword>
<feature type="region of interest" description="Disordered" evidence="6">
    <location>
        <begin position="436"/>
        <end position="455"/>
    </location>
</feature>
<evidence type="ECO:0000256" key="4">
    <source>
        <dbReference type="ARBA" id="ARBA00023136"/>
    </source>
</evidence>
<feature type="transmembrane region" description="Helical" evidence="7">
    <location>
        <begin position="152"/>
        <end position="170"/>
    </location>
</feature>
<dbReference type="EMBL" id="LN890655">
    <property type="protein sequence ID" value="CUS03673.2"/>
    <property type="molecule type" value="Genomic_DNA"/>
</dbReference>
<feature type="transmembrane region" description="Helical" evidence="7">
    <location>
        <begin position="347"/>
        <end position="369"/>
    </location>
</feature>
<dbReference type="KEGG" id="pbf:CFX0092_A1795"/>
<feature type="region of interest" description="Disordered" evidence="6">
    <location>
        <begin position="400"/>
        <end position="423"/>
    </location>
</feature>
<feature type="transmembrane region" description="Helical" evidence="7">
    <location>
        <begin position="504"/>
        <end position="525"/>
    </location>
</feature>
<comment type="subcellular location">
    <subcellularLocation>
        <location evidence="1">Endomembrane system</location>
        <topology evidence="1">Multi-pass membrane protein</topology>
    </subcellularLocation>
    <subcellularLocation>
        <location evidence="5">Membrane</location>
        <topology evidence="5">Multi-pass membrane protein</topology>
    </subcellularLocation>
</comment>
<feature type="compositionally biased region" description="Basic and acidic residues" evidence="6">
    <location>
        <begin position="400"/>
        <end position="409"/>
    </location>
</feature>
<feature type="transmembrane region" description="Helical" evidence="7">
    <location>
        <begin position="322"/>
        <end position="340"/>
    </location>
</feature>
<evidence type="ECO:0000256" key="7">
    <source>
        <dbReference type="SAM" id="Phobius"/>
    </source>
</evidence>